<dbReference type="Gene3D" id="2.60.40.1400">
    <property type="entry name" value="G protein-activated inward rectifier potassium channel 1"/>
    <property type="match status" value="1"/>
</dbReference>
<dbReference type="Gene3D" id="1.10.287.70">
    <property type="match status" value="1"/>
</dbReference>
<name>A0AB35ALW6_GLUOY</name>
<dbReference type="InterPro" id="IPR013099">
    <property type="entry name" value="K_chnl_dom"/>
</dbReference>
<evidence type="ECO:0000313" key="15">
    <source>
        <dbReference type="EMBL" id="MBF0855903.1"/>
    </source>
</evidence>
<dbReference type="InterPro" id="IPR014756">
    <property type="entry name" value="Ig_E-set"/>
</dbReference>
<evidence type="ECO:0000256" key="1">
    <source>
        <dbReference type="ARBA" id="ARBA00004141"/>
    </source>
</evidence>
<sequence length="345" mass="39044">MIHWRHRKRMEPRPDPGVPVHSETHAAVVETANKIRAHVLEENGRSDIIRTGLDAGVFGDLYHTLMTMSWFAFFWASMGLYLVINVAFALMYYVIPHSVSGVPHGDFLDDVFFSVQTISTVGYGTMAPVGRLTNTIVSFEVLAGMMLNALATGLFFARFSRPRARVLFSHVAVVSYDDVIPTLTIRLANQRRTLILSANIEMTLTRLMPDERGRLVRRFDRLTLVQSHMPIFRISLNATHLIDDHSPLYGLTAETLIGQNAEIIITMDGTDEISSQTVFARHAYEIGQVKHGYRFSDMIENRPDGRMEVDFRRFHTTEPGDTPKAPDPTPRQETSHDGFRDGRQT</sequence>
<dbReference type="GO" id="GO:0005242">
    <property type="term" value="F:inward rectifier potassium channel activity"/>
    <property type="evidence" value="ECO:0007669"/>
    <property type="project" value="InterPro"/>
</dbReference>
<dbReference type="SUPFAM" id="SSF81324">
    <property type="entry name" value="Voltage-gated potassium channels"/>
    <property type="match status" value="1"/>
</dbReference>
<dbReference type="InterPro" id="IPR013518">
    <property type="entry name" value="K_chnl_inward-rec_Kir_cyto"/>
</dbReference>
<accession>A0AB35ALW6</accession>
<evidence type="ECO:0000259" key="14">
    <source>
        <dbReference type="Pfam" id="PF17655"/>
    </source>
</evidence>
<feature type="domain" description="Inward rectifier potassium channel C-terminal" evidence="14">
    <location>
        <begin position="166"/>
        <end position="325"/>
    </location>
</feature>
<organism evidence="15 16">
    <name type="scientific">Gluconobacter oxydans</name>
    <name type="common">Gluconobacter suboxydans</name>
    <dbReference type="NCBI Taxonomy" id="442"/>
    <lineage>
        <taxon>Bacteria</taxon>
        <taxon>Pseudomonadati</taxon>
        <taxon>Pseudomonadota</taxon>
        <taxon>Alphaproteobacteria</taxon>
        <taxon>Acetobacterales</taxon>
        <taxon>Acetobacteraceae</taxon>
        <taxon>Gluconobacter</taxon>
    </lineage>
</organism>
<reference evidence="15" key="1">
    <citation type="submission" date="2020-04" db="EMBL/GenBank/DDBJ databases">
        <authorList>
            <person name="Sombolestani A."/>
        </authorList>
    </citation>
    <scope>NUCLEOTIDE SEQUENCE</scope>
    <source>
        <strain evidence="15">LMG1408</strain>
    </source>
</reference>
<dbReference type="PANTHER" id="PTHR11767">
    <property type="entry name" value="INWARD RECTIFIER POTASSIUM CHANNEL"/>
    <property type="match status" value="1"/>
</dbReference>
<evidence type="ECO:0000259" key="13">
    <source>
        <dbReference type="Pfam" id="PF07885"/>
    </source>
</evidence>
<dbReference type="GO" id="GO:0034765">
    <property type="term" value="P:regulation of monoatomic ion transmembrane transport"/>
    <property type="evidence" value="ECO:0007669"/>
    <property type="project" value="TreeGrafter"/>
</dbReference>
<keyword evidence="4 12" id="KW-0812">Transmembrane</keyword>
<dbReference type="SUPFAM" id="SSF81296">
    <property type="entry name" value="E set domains"/>
    <property type="match status" value="1"/>
</dbReference>
<evidence type="ECO:0000256" key="4">
    <source>
        <dbReference type="ARBA" id="ARBA00022692"/>
    </source>
</evidence>
<evidence type="ECO:0000256" key="11">
    <source>
        <dbReference type="SAM" id="MobiDB-lite"/>
    </source>
</evidence>
<comment type="subcellular location">
    <subcellularLocation>
        <location evidence="1">Membrane</location>
        <topology evidence="1">Multi-pass membrane protein</topology>
    </subcellularLocation>
</comment>
<evidence type="ECO:0000256" key="5">
    <source>
        <dbReference type="ARBA" id="ARBA00022882"/>
    </source>
</evidence>
<feature type="domain" description="Potassium channel" evidence="13">
    <location>
        <begin position="82"/>
        <end position="159"/>
    </location>
</feature>
<feature type="compositionally biased region" description="Basic and acidic residues" evidence="11">
    <location>
        <begin position="333"/>
        <end position="345"/>
    </location>
</feature>
<keyword evidence="3" id="KW-0633">Potassium transport</keyword>
<gene>
    <name evidence="15" type="ORF">HKD20_05115</name>
</gene>
<evidence type="ECO:0000256" key="10">
    <source>
        <dbReference type="ARBA" id="ARBA00023303"/>
    </source>
</evidence>
<evidence type="ECO:0000256" key="9">
    <source>
        <dbReference type="ARBA" id="ARBA00023136"/>
    </source>
</evidence>
<feature type="compositionally biased region" description="Basic residues" evidence="11">
    <location>
        <begin position="1"/>
        <end position="10"/>
    </location>
</feature>
<feature type="transmembrane region" description="Helical" evidence="12">
    <location>
        <begin position="136"/>
        <end position="157"/>
    </location>
</feature>
<dbReference type="PANTHER" id="PTHR11767:SF102">
    <property type="entry name" value="INWARDLY RECTIFYING POTASSIUM CHANNEL 1, ISOFORM F"/>
    <property type="match status" value="1"/>
</dbReference>
<keyword evidence="7 12" id="KW-1133">Transmembrane helix</keyword>
<dbReference type="EMBL" id="JABCQL010000006">
    <property type="protein sequence ID" value="MBF0855903.1"/>
    <property type="molecule type" value="Genomic_DNA"/>
</dbReference>
<dbReference type="Pfam" id="PF17655">
    <property type="entry name" value="IRK_C"/>
    <property type="match status" value="1"/>
</dbReference>
<proteinExistence type="predicted"/>
<keyword evidence="2" id="KW-0813">Transport</keyword>
<dbReference type="GO" id="GO:0034702">
    <property type="term" value="C:monoatomic ion channel complex"/>
    <property type="evidence" value="ECO:0007669"/>
    <property type="project" value="UniProtKB-KW"/>
</dbReference>
<protein>
    <submittedName>
        <fullName evidence="15">ATP-sensitive potassium channel protein</fullName>
    </submittedName>
</protein>
<reference evidence="15" key="2">
    <citation type="submission" date="2023-10" db="EMBL/GenBank/DDBJ databases">
        <title>Description of novel Gluconobacter species.</title>
        <authorList>
            <person name="Cleenwerck I."/>
            <person name="Cnockaert M."/>
            <person name="Borremans W."/>
            <person name="Wieme A.D."/>
            <person name="De Vuyst L."/>
            <person name="Vandamme P."/>
        </authorList>
    </citation>
    <scope>NUCLEOTIDE SEQUENCE</scope>
    <source>
        <strain evidence="15">LMG1408</strain>
    </source>
</reference>
<dbReference type="GO" id="GO:0005886">
    <property type="term" value="C:plasma membrane"/>
    <property type="evidence" value="ECO:0007669"/>
    <property type="project" value="TreeGrafter"/>
</dbReference>
<dbReference type="RefSeq" id="WP_011253294.1">
    <property type="nucleotide sequence ID" value="NZ_BJNM01000015.1"/>
</dbReference>
<feature type="region of interest" description="Disordered" evidence="11">
    <location>
        <begin position="313"/>
        <end position="345"/>
    </location>
</feature>
<evidence type="ECO:0000256" key="3">
    <source>
        <dbReference type="ARBA" id="ARBA00022538"/>
    </source>
</evidence>
<keyword evidence="9 12" id="KW-0472">Membrane</keyword>
<dbReference type="PRINTS" id="PR01320">
    <property type="entry name" value="KIRCHANNEL"/>
</dbReference>
<dbReference type="Proteomes" id="UP000603665">
    <property type="component" value="Unassembled WGS sequence"/>
</dbReference>
<evidence type="ECO:0000256" key="7">
    <source>
        <dbReference type="ARBA" id="ARBA00022989"/>
    </source>
</evidence>
<evidence type="ECO:0000256" key="6">
    <source>
        <dbReference type="ARBA" id="ARBA00022958"/>
    </source>
</evidence>
<keyword evidence="6" id="KW-0630">Potassium</keyword>
<feature type="transmembrane region" description="Helical" evidence="12">
    <location>
        <begin position="70"/>
        <end position="95"/>
    </location>
</feature>
<comment type="caution">
    <text evidence="15">The sequence shown here is derived from an EMBL/GenBank/DDBJ whole genome shotgun (WGS) entry which is preliminary data.</text>
</comment>
<dbReference type="Pfam" id="PF07885">
    <property type="entry name" value="Ion_trans_2"/>
    <property type="match status" value="1"/>
</dbReference>
<evidence type="ECO:0000256" key="8">
    <source>
        <dbReference type="ARBA" id="ARBA00023065"/>
    </source>
</evidence>
<dbReference type="AlphaFoldDB" id="A0AB35ALW6"/>
<evidence type="ECO:0000256" key="2">
    <source>
        <dbReference type="ARBA" id="ARBA00022448"/>
    </source>
</evidence>
<keyword evidence="8" id="KW-0406">Ion transport</keyword>
<evidence type="ECO:0000313" key="16">
    <source>
        <dbReference type="Proteomes" id="UP000603665"/>
    </source>
</evidence>
<dbReference type="InterPro" id="IPR041647">
    <property type="entry name" value="IRK_C"/>
</dbReference>
<keyword evidence="5" id="KW-0851">Voltage-gated channel</keyword>
<feature type="region of interest" description="Disordered" evidence="11">
    <location>
        <begin position="1"/>
        <end position="20"/>
    </location>
</feature>
<evidence type="ECO:0000256" key="12">
    <source>
        <dbReference type="SAM" id="Phobius"/>
    </source>
</evidence>
<dbReference type="GO" id="GO:1990573">
    <property type="term" value="P:potassium ion import across plasma membrane"/>
    <property type="evidence" value="ECO:0007669"/>
    <property type="project" value="TreeGrafter"/>
</dbReference>
<keyword evidence="10 15" id="KW-0407">Ion channel</keyword>
<dbReference type="InterPro" id="IPR016449">
    <property type="entry name" value="K_chnl_inward-rec_Kir"/>
</dbReference>